<comment type="caution">
    <text evidence="4">The sequence shown here is derived from an EMBL/GenBank/DDBJ whole genome shotgun (WGS) entry which is preliminary data.</text>
</comment>
<keyword evidence="2" id="KW-1133">Transmembrane helix</keyword>
<accession>A0A6A8M9U2</accession>
<dbReference type="RefSeq" id="WP_154571537.1">
    <property type="nucleotide sequence ID" value="NZ_VUNB01000001.1"/>
</dbReference>
<dbReference type="Pfam" id="PF00892">
    <property type="entry name" value="EamA"/>
    <property type="match status" value="2"/>
</dbReference>
<feature type="transmembrane region" description="Helical" evidence="2">
    <location>
        <begin position="268"/>
        <end position="286"/>
    </location>
</feature>
<organism evidence="4">
    <name type="scientific">Baileyella intestinalis</name>
    <dbReference type="NCBI Taxonomy" id="2606709"/>
    <lineage>
        <taxon>Bacteria</taxon>
        <taxon>Bacillati</taxon>
        <taxon>Bacillota</taxon>
        <taxon>Clostridia</taxon>
        <taxon>Peptostreptococcales</taxon>
        <taxon>Anaerovoracaceae</taxon>
        <taxon>Baileyella</taxon>
    </lineage>
</organism>
<evidence type="ECO:0000313" key="4">
    <source>
        <dbReference type="EMBL" id="MST68056.1"/>
    </source>
</evidence>
<keyword evidence="2" id="KW-0812">Transmembrane</keyword>
<dbReference type="EMBL" id="VUNB01000001">
    <property type="protein sequence ID" value="MST68056.1"/>
    <property type="molecule type" value="Genomic_DNA"/>
</dbReference>
<dbReference type="GO" id="GO:0016020">
    <property type="term" value="C:membrane"/>
    <property type="evidence" value="ECO:0007669"/>
    <property type="project" value="InterPro"/>
</dbReference>
<feature type="transmembrane region" description="Helical" evidence="2">
    <location>
        <begin position="243"/>
        <end position="262"/>
    </location>
</feature>
<dbReference type="InterPro" id="IPR052756">
    <property type="entry name" value="Alkyne_AA_exporter"/>
</dbReference>
<proteinExistence type="inferred from homology"/>
<dbReference type="PANTHER" id="PTHR12715:SF4">
    <property type="entry name" value="EAMA DOMAIN-CONTAINING PROTEIN"/>
    <property type="match status" value="1"/>
</dbReference>
<feature type="transmembrane region" description="Helical" evidence="2">
    <location>
        <begin position="123"/>
        <end position="141"/>
    </location>
</feature>
<feature type="transmembrane region" description="Helical" evidence="2">
    <location>
        <begin position="213"/>
        <end position="231"/>
    </location>
</feature>
<dbReference type="InterPro" id="IPR037185">
    <property type="entry name" value="EmrE-like"/>
</dbReference>
<name>A0A6A8M9U2_9FIRM</name>
<feature type="transmembrane region" description="Helical" evidence="2">
    <location>
        <begin position="147"/>
        <end position="167"/>
    </location>
</feature>
<reference evidence="4" key="1">
    <citation type="submission" date="2019-09" db="EMBL/GenBank/DDBJ databases">
        <title>In-depth cultivation of the pig gut microbiome towards novel bacterial diversity and tailored functional studies.</title>
        <authorList>
            <person name="Wylensek D."/>
            <person name="Hitch T.C.A."/>
            <person name="Clavel T."/>
        </authorList>
    </citation>
    <scope>NUCLEOTIDE SEQUENCE</scope>
    <source>
        <strain evidence="4">RF-744-FAT-WT-3</strain>
    </source>
</reference>
<dbReference type="AlphaFoldDB" id="A0A6A8M9U2"/>
<gene>
    <name evidence="4" type="ORF">FYJ66_00305</name>
</gene>
<feature type="transmembrane region" description="Helical" evidence="2">
    <location>
        <begin position="67"/>
        <end position="84"/>
    </location>
</feature>
<evidence type="ECO:0000256" key="2">
    <source>
        <dbReference type="SAM" id="Phobius"/>
    </source>
</evidence>
<dbReference type="Gene3D" id="1.10.3730.20">
    <property type="match status" value="1"/>
</dbReference>
<sequence>MRNSRVMHLYAIGTILLWATAFPITRIVGKAMDPIPLGTIRCTAAAVFLIIVGMINRIRLPKTFKDGCLLALAGACGFGFYMIFFNTGIMTLTSATSSIVIATTPVMTALAASRIYGEKLSGIGYAAIACAFLGVGVLLLWDGTLSINVGVLWTLVAAVLFCCYNLLNRKLQADGYSSVEIMTYAMISASIILIIAAPHAFSDFAGIGNVDKALAIYMGIVVSAVAYFLWAKAFEHARHTSDVTNYMFLTPLVTTVLGFVMLREIPDWGTVVGGIMIISSVVVFNLKGKAS</sequence>
<comment type="similarity">
    <text evidence="1">Belongs to the EamA transporter family.</text>
</comment>
<feature type="transmembrane region" description="Helical" evidence="2">
    <location>
        <begin position="7"/>
        <end position="29"/>
    </location>
</feature>
<protein>
    <submittedName>
        <fullName evidence="4">DMT family transporter</fullName>
    </submittedName>
</protein>
<feature type="transmembrane region" description="Helical" evidence="2">
    <location>
        <begin position="90"/>
        <end position="111"/>
    </location>
</feature>
<dbReference type="InterPro" id="IPR000620">
    <property type="entry name" value="EamA_dom"/>
</dbReference>
<feature type="transmembrane region" description="Helical" evidence="2">
    <location>
        <begin position="179"/>
        <end position="201"/>
    </location>
</feature>
<feature type="transmembrane region" description="Helical" evidence="2">
    <location>
        <begin position="35"/>
        <end position="55"/>
    </location>
</feature>
<dbReference type="PANTHER" id="PTHR12715">
    <property type="entry name" value="TRANSPORTER, DRUG/METABOLITE EXPORTER FAMILY"/>
    <property type="match status" value="1"/>
</dbReference>
<evidence type="ECO:0000259" key="3">
    <source>
        <dbReference type="Pfam" id="PF00892"/>
    </source>
</evidence>
<keyword evidence="2" id="KW-0472">Membrane</keyword>
<feature type="domain" description="EamA" evidence="3">
    <location>
        <begin position="149"/>
        <end position="285"/>
    </location>
</feature>
<evidence type="ECO:0000256" key="1">
    <source>
        <dbReference type="ARBA" id="ARBA00007362"/>
    </source>
</evidence>
<feature type="domain" description="EamA" evidence="3">
    <location>
        <begin position="8"/>
        <end position="139"/>
    </location>
</feature>
<dbReference type="SUPFAM" id="SSF103481">
    <property type="entry name" value="Multidrug resistance efflux transporter EmrE"/>
    <property type="match status" value="2"/>
</dbReference>